<keyword evidence="6 10" id="KW-0067">ATP-binding</keyword>
<evidence type="ECO:0000256" key="2">
    <source>
        <dbReference type="ARBA" id="ARBA00005417"/>
    </source>
</evidence>
<dbReference type="InterPro" id="IPR027417">
    <property type="entry name" value="P-loop_NTPase"/>
</dbReference>
<evidence type="ECO:0000259" key="9">
    <source>
        <dbReference type="PROSITE" id="PS50893"/>
    </source>
</evidence>
<name>A0ABT1VYU8_9PROT</name>
<comment type="caution">
    <text evidence="10">The sequence shown here is derived from an EMBL/GenBank/DDBJ whole genome shotgun (WGS) entry which is preliminary data.</text>
</comment>
<organism evidence="10 11">
    <name type="scientific">Rhizosaccharibacter radicis</name>
    <dbReference type="NCBI Taxonomy" id="2782605"/>
    <lineage>
        <taxon>Bacteria</taxon>
        <taxon>Pseudomonadati</taxon>
        <taxon>Pseudomonadota</taxon>
        <taxon>Alphaproteobacteria</taxon>
        <taxon>Acetobacterales</taxon>
        <taxon>Acetobacteraceae</taxon>
        <taxon>Rhizosaccharibacter</taxon>
    </lineage>
</organism>
<dbReference type="PIRSF" id="PIRSF039085">
    <property type="entry name" value="ABC_ATPase_HisP"/>
    <property type="match status" value="1"/>
</dbReference>
<dbReference type="PANTHER" id="PTHR43166">
    <property type="entry name" value="AMINO ACID IMPORT ATP-BINDING PROTEIN"/>
    <property type="match status" value="1"/>
</dbReference>
<dbReference type="PROSITE" id="PS00211">
    <property type="entry name" value="ABC_TRANSPORTER_1"/>
    <property type="match status" value="1"/>
</dbReference>
<proteinExistence type="inferred from homology"/>
<comment type="similarity">
    <text evidence="2">Belongs to the ABC transporter superfamily.</text>
</comment>
<evidence type="ECO:0000313" key="10">
    <source>
        <dbReference type="EMBL" id="MCQ8241502.1"/>
    </source>
</evidence>
<gene>
    <name evidence="10" type="ORF">NFI88_11715</name>
</gene>
<dbReference type="SUPFAM" id="SSF52540">
    <property type="entry name" value="P-loop containing nucleoside triphosphate hydrolases"/>
    <property type="match status" value="1"/>
</dbReference>
<sequence>MVAVRSLSKRFGDHTVLDAVSFSVAAGELVSVIGPSGCGKSTLLRCLNLLEVPDDGAIELVGHAIDRRGGGRWRRRDNAAAHRLRAQVGMVFQGFNLFAHRTVLENLLLAPRVVRRQRPEAEAMRLLDKVGLASMAHRYPATLSGGQQQRAAIARALAMTPRVMLYDEPTSALDPELSEEVLGVMRALDADGMTQIVVTHEMRFARAASDRVIFMESGRIIEEAPPERLFTSPADPRTRRFLRTEL</sequence>
<keyword evidence="3" id="KW-0813">Transport</keyword>
<dbReference type="InterPro" id="IPR003439">
    <property type="entry name" value="ABC_transporter-like_ATP-bd"/>
</dbReference>
<evidence type="ECO:0000256" key="1">
    <source>
        <dbReference type="ARBA" id="ARBA00004202"/>
    </source>
</evidence>
<keyword evidence="7" id="KW-0029">Amino-acid transport</keyword>
<dbReference type="InterPro" id="IPR050086">
    <property type="entry name" value="MetN_ABC_transporter-like"/>
</dbReference>
<dbReference type="InterPro" id="IPR003593">
    <property type="entry name" value="AAA+_ATPase"/>
</dbReference>
<protein>
    <submittedName>
        <fullName evidence="10">Amino acid ABC transporter ATP-binding protein</fullName>
    </submittedName>
</protein>
<dbReference type="GO" id="GO:0005524">
    <property type="term" value="F:ATP binding"/>
    <property type="evidence" value="ECO:0007669"/>
    <property type="project" value="UniProtKB-KW"/>
</dbReference>
<reference evidence="10 11" key="1">
    <citation type="submission" date="2022-06" db="EMBL/GenBank/DDBJ databases">
        <title>Rhizosaccharibacter gen. nov. sp. nov. KSS12, endophytic bacteria isolated from sugarcane.</title>
        <authorList>
            <person name="Pitiwittayakul N."/>
        </authorList>
    </citation>
    <scope>NUCLEOTIDE SEQUENCE [LARGE SCALE GENOMIC DNA]</scope>
    <source>
        <strain evidence="10 11">KSS12</strain>
    </source>
</reference>
<dbReference type="EMBL" id="JAMZEJ010000007">
    <property type="protein sequence ID" value="MCQ8241502.1"/>
    <property type="molecule type" value="Genomic_DNA"/>
</dbReference>
<keyword evidence="11" id="KW-1185">Reference proteome</keyword>
<accession>A0ABT1VYU8</accession>
<evidence type="ECO:0000256" key="8">
    <source>
        <dbReference type="ARBA" id="ARBA00023136"/>
    </source>
</evidence>
<keyword evidence="5" id="KW-0547">Nucleotide-binding</keyword>
<dbReference type="InterPro" id="IPR017871">
    <property type="entry name" value="ABC_transporter-like_CS"/>
</dbReference>
<evidence type="ECO:0000256" key="7">
    <source>
        <dbReference type="ARBA" id="ARBA00022970"/>
    </source>
</evidence>
<dbReference type="Proteomes" id="UP001524547">
    <property type="component" value="Unassembled WGS sequence"/>
</dbReference>
<dbReference type="Gene3D" id="3.40.50.300">
    <property type="entry name" value="P-loop containing nucleotide triphosphate hydrolases"/>
    <property type="match status" value="1"/>
</dbReference>
<dbReference type="InterPro" id="IPR030679">
    <property type="entry name" value="ABC_ATPase_HisP-typ"/>
</dbReference>
<dbReference type="Pfam" id="PF00005">
    <property type="entry name" value="ABC_tran"/>
    <property type="match status" value="1"/>
</dbReference>
<feature type="domain" description="ABC transporter" evidence="9">
    <location>
        <begin position="2"/>
        <end position="242"/>
    </location>
</feature>
<dbReference type="PROSITE" id="PS50893">
    <property type="entry name" value="ABC_TRANSPORTER_2"/>
    <property type="match status" value="1"/>
</dbReference>
<dbReference type="PANTHER" id="PTHR43166:SF9">
    <property type="entry name" value="GLUTAMATE_ASPARTATE IMPORT ATP-BINDING PROTEIN GLTL"/>
    <property type="match status" value="1"/>
</dbReference>
<keyword evidence="8" id="KW-0472">Membrane</keyword>
<evidence type="ECO:0000256" key="6">
    <source>
        <dbReference type="ARBA" id="ARBA00022840"/>
    </source>
</evidence>
<dbReference type="SMART" id="SM00382">
    <property type="entry name" value="AAA"/>
    <property type="match status" value="1"/>
</dbReference>
<evidence type="ECO:0000313" key="11">
    <source>
        <dbReference type="Proteomes" id="UP001524547"/>
    </source>
</evidence>
<keyword evidence="4" id="KW-1003">Cell membrane</keyword>
<evidence type="ECO:0000256" key="5">
    <source>
        <dbReference type="ARBA" id="ARBA00022741"/>
    </source>
</evidence>
<evidence type="ECO:0000256" key="4">
    <source>
        <dbReference type="ARBA" id="ARBA00022475"/>
    </source>
</evidence>
<comment type="subcellular location">
    <subcellularLocation>
        <location evidence="1">Cell membrane</location>
        <topology evidence="1">Peripheral membrane protein</topology>
    </subcellularLocation>
</comment>
<evidence type="ECO:0000256" key="3">
    <source>
        <dbReference type="ARBA" id="ARBA00022448"/>
    </source>
</evidence>